<name>A0ABY7WGG8_9SPHI</name>
<keyword evidence="7 8" id="KW-1133">Transmembrane helix</keyword>
<evidence type="ECO:0000313" key="10">
    <source>
        <dbReference type="EMBL" id="WDF67616.1"/>
    </source>
</evidence>
<keyword evidence="6 10" id="KW-0418">Kinase</keyword>
<dbReference type="SMART" id="SM00388">
    <property type="entry name" value="HisKA"/>
    <property type="match status" value="1"/>
</dbReference>
<evidence type="ECO:0000256" key="3">
    <source>
        <dbReference type="ARBA" id="ARBA00022553"/>
    </source>
</evidence>
<dbReference type="SUPFAM" id="SSF47384">
    <property type="entry name" value="Homodimeric domain of signal transducing histidine kinase"/>
    <property type="match status" value="1"/>
</dbReference>
<dbReference type="SUPFAM" id="SSF55874">
    <property type="entry name" value="ATPase domain of HSP90 chaperone/DNA topoisomerase II/histidine kinase"/>
    <property type="match status" value="1"/>
</dbReference>
<dbReference type="Gene3D" id="3.30.565.10">
    <property type="entry name" value="Histidine kinase-like ATPase, C-terminal domain"/>
    <property type="match status" value="1"/>
</dbReference>
<keyword evidence="11" id="KW-1185">Reference proteome</keyword>
<evidence type="ECO:0000256" key="4">
    <source>
        <dbReference type="ARBA" id="ARBA00022679"/>
    </source>
</evidence>
<dbReference type="Gene3D" id="1.10.287.130">
    <property type="match status" value="1"/>
</dbReference>
<dbReference type="InterPro" id="IPR036890">
    <property type="entry name" value="HATPase_C_sf"/>
</dbReference>
<evidence type="ECO:0000256" key="5">
    <source>
        <dbReference type="ARBA" id="ARBA00022692"/>
    </source>
</evidence>
<dbReference type="EMBL" id="CP117880">
    <property type="protein sequence ID" value="WDF67616.1"/>
    <property type="molecule type" value="Genomic_DNA"/>
</dbReference>
<dbReference type="EC" id="2.7.13.3" evidence="2"/>
<dbReference type="RefSeq" id="WP_274266344.1">
    <property type="nucleotide sequence ID" value="NZ_CP117880.1"/>
</dbReference>
<reference evidence="10 11" key="1">
    <citation type="submission" date="2023-02" db="EMBL/GenBank/DDBJ databases">
        <title>Genome sequence of Sphingobacterium sp. KACC 22765.</title>
        <authorList>
            <person name="Kim S."/>
            <person name="Heo J."/>
            <person name="Kwon S.-W."/>
        </authorList>
    </citation>
    <scope>NUCLEOTIDE SEQUENCE [LARGE SCALE GENOMIC DNA]</scope>
    <source>
        <strain evidence="10 11">KACC 22765</strain>
    </source>
</reference>
<dbReference type="Pfam" id="PF02518">
    <property type="entry name" value="HATPase_c"/>
    <property type="match status" value="1"/>
</dbReference>
<dbReference type="CDD" id="cd00075">
    <property type="entry name" value="HATPase"/>
    <property type="match status" value="1"/>
</dbReference>
<comment type="catalytic activity">
    <reaction evidence="1">
        <text>ATP + protein L-histidine = ADP + protein N-phospho-L-histidine.</text>
        <dbReference type="EC" id="2.7.13.3"/>
    </reaction>
</comment>
<dbReference type="Gene3D" id="6.10.340.10">
    <property type="match status" value="1"/>
</dbReference>
<dbReference type="InterPro" id="IPR005467">
    <property type="entry name" value="His_kinase_dom"/>
</dbReference>
<dbReference type="InterPro" id="IPR003594">
    <property type="entry name" value="HATPase_dom"/>
</dbReference>
<accession>A0ABY7WGG8</accession>
<feature type="transmembrane region" description="Helical" evidence="8">
    <location>
        <begin position="153"/>
        <end position="175"/>
    </location>
</feature>
<dbReference type="PANTHER" id="PTHR45436:SF5">
    <property type="entry name" value="SENSOR HISTIDINE KINASE TRCS"/>
    <property type="match status" value="1"/>
</dbReference>
<sequence>MKLRHRLSLYAVAIFSIIILIFSVLIYFSYYSQMKAKEYQSLESKSLLAAIFYLEQDELSILEHANVKSQLQKTISRSNIAVFDSLDRLNNGAMLSTGDISPSFLTQVRQQRIASFDNASFFYNGIFYHDNEGDFVVITRESKDEFNAQMLSLFHILLLVFLLGIAFIFLFSQYLSYIAYQPIIRIIDQIKEKDSKNFNEPLTLTKTYSEVEDLVETYNHFVLRIAETFNVQKNFIDYVSHELRTPITALLGTLEVTKTKQRSTDEYEQVMLQLKQYINDLQETLDQMMLLSGAKTNFEFKPIRVDEVVWQVVENMVLYHHAQIEVDIQVLDQQLLHADANDKLLELAIGNLLENAIKYSDNKVVKISFKEDAGRLQLLIVDRGIGIPEHDLLHIRQNFYRGNNTQKYQGKGVGLSIANVIFTLHRIEMHIFSDGNGTTVALYF</sequence>
<keyword evidence="5 8" id="KW-0812">Transmembrane</keyword>
<proteinExistence type="predicted"/>
<evidence type="ECO:0000256" key="6">
    <source>
        <dbReference type="ARBA" id="ARBA00022777"/>
    </source>
</evidence>
<dbReference type="CDD" id="cd00082">
    <property type="entry name" value="HisKA"/>
    <property type="match status" value="1"/>
</dbReference>
<evidence type="ECO:0000256" key="1">
    <source>
        <dbReference type="ARBA" id="ARBA00000085"/>
    </source>
</evidence>
<gene>
    <name evidence="10" type="ORF">PQ465_15050</name>
</gene>
<evidence type="ECO:0000256" key="2">
    <source>
        <dbReference type="ARBA" id="ARBA00012438"/>
    </source>
</evidence>
<feature type="domain" description="Histidine kinase" evidence="9">
    <location>
        <begin position="238"/>
        <end position="444"/>
    </location>
</feature>
<dbReference type="InterPro" id="IPR050428">
    <property type="entry name" value="TCS_sensor_his_kinase"/>
</dbReference>
<feature type="transmembrane region" description="Helical" evidence="8">
    <location>
        <begin position="7"/>
        <end position="30"/>
    </location>
</feature>
<dbReference type="PANTHER" id="PTHR45436">
    <property type="entry name" value="SENSOR HISTIDINE KINASE YKOH"/>
    <property type="match status" value="1"/>
</dbReference>
<dbReference type="SMART" id="SM00387">
    <property type="entry name" value="HATPase_c"/>
    <property type="match status" value="1"/>
</dbReference>
<dbReference type="InterPro" id="IPR003661">
    <property type="entry name" value="HisK_dim/P_dom"/>
</dbReference>
<evidence type="ECO:0000259" key="9">
    <source>
        <dbReference type="PROSITE" id="PS50109"/>
    </source>
</evidence>
<dbReference type="PROSITE" id="PS50109">
    <property type="entry name" value="HIS_KIN"/>
    <property type="match status" value="1"/>
</dbReference>
<evidence type="ECO:0000256" key="7">
    <source>
        <dbReference type="ARBA" id="ARBA00022989"/>
    </source>
</evidence>
<dbReference type="Proteomes" id="UP001221558">
    <property type="component" value="Chromosome"/>
</dbReference>
<keyword evidence="4" id="KW-0808">Transferase</keyword>
<keyword evidence="3" id="KW-0597">Phosphoprotein</keyword>
<organism evidence="10 11">
    <name type="scientific">Sphingobacterium oryzagri</name>
    <dbReference type="NCBI Taxonomy" id="3025669"/>
    <lineage>
        <taxon>Bacteria</taxon>
        <taxon>Pseudomonadati</taxon>
        <taxon>Bacteroidota</taxon>
        <taxon>Sphingobacteriia</taxon>
        <taxon>Sphingobacteriales</taxon>
        <taxon>Sphingobacteriaceae</taxon>
        <taxon>Sphingobacterium</taxon>
    </lineage>
</organism>
<dbReference type="GO" id="GO:0016301">
    <property type="term" value="F:kinase activity"/>
    <property type="evidence" value="ECO:0007669"/>
    <property type="project" value="UniProtKB-KW"/>
</dbReference>
<evidence type="ECO:0000313" key="11">
    <source>
        <dbReference type="Proteomes" id="UP001221558"/>
    </source>
</evidence>
<evidence type="ECO:0000256" key="8">
    <source>
        <dbReference type="SAM" id="Phobius"/>
    </source>
</evidence>
<protein>
    <recommendedName>
        <fullName evidence="2">histidine kinase</fullName>
        <ecNumber evidence="2">2.7.13.3</ecNumber>
    </recommendedName>
</protein>
<dbReference type="InterPro" id="IPR036097">
    <property type="entry name" value="HisK_dim/P_sf"/>
</dbReference>
<dbReference type="Pfam" id="PF00512">
    <property type="entry name" value="HisKA"/>
    <property type="match status" value="1"/>
</dbReference>
<keyword evidence="8" id="KW-0472">Membrane</keyword>